<dbReference type="EMBL" id="MU005572">
    <property type="protein sequence ID" value="KAF2689395.1"/>
    <property type="molecule type" value="Genomic_DNA"/>
</dbReference>
<dbReference type="AlphaFoldDB" id="A0A6G1JGU5"/>
<evidence type="ECO:0000256" key="1">
    <source>
        <dbReference type="SAM" id="MobiDB-lite"/>
    </source>
</evidence>
<name>A0A6G1JGU5_9PLEO</name>
<protein>
    <submittedName>
        <fullName evidence="2">Uncharacterized protein</fullName>
    </submittedName>
</protein>
<proteinExistence type="predicted"/>
<feature type="region of interest" description="Disordered" evidence="1">
    <location>
        <begin position="1"/>
        <end position="60"/>
    </location>
</feature>
<accession>A0A6G1JGU5</accession>
<sequence>MTWYEIRKSPNGTKSVVKHKDTTPDIPDLSTSVNKKAKSPQPKVNPQKGYFEDRSREPDRSLVYAESARLGARSEADRLPVCTESRCYGEETRNPYAYAFSSVETSFDRGILQLRNEDSETSLRRPQAPNAAIVLSADRTKGLINPTTSSCFSSPP</sequence>
<evidence type="ECO:0000313" key="2">
    <source>
        <dbReference type="EMBL" id="KAF2689395.1"/>
    </source>
</evidence>
<dbReference type="Proteomes" id="UP000799291">
    <property type="component" value="Unassembled WGS sequence"/>
</dbReference>
<reference evidence="2" key="1">
    <citation type="journal article" date="2020" name="Stud. Mycol.">
        <title>101 Dothideomycetes genomes: a test case for predicting lifestyles and emergence of pathogens.</title>
        <authorList>
            <person name="Haridas S."/>
            <person name="Albert R."/>
            <person name="Binder M."/>
            <person name="Bloem J."/>
            <person name="Labutti K."/>
            <person name="Salamov A."/>
            <person name="Andreopoulos B."/>
            <person name="Baker S."/>
            <person name="Barry K."/>
            <person name="Bills G."/>
            <person name="Bluhm B."/>
            <person name="Cannon C."/>
            <person name="Castanera R."/>
            <person name="Culley D."/>
            <person name="Daum C."/>
            <person name="Ezra D."/>
            <person name="Gonzalez J."/>
            <person name="Henrissat B."/>
            <person name="Kuo A."/>
            <person name="Liang C."/>
            <person name="Lipzen A."/>
            <person name="Lutzoni F."/>
            <person name="Magnuson J."/>
            <person name="Mondo S."/>
            <person name="Nolan M."/>
            <person name="Ohm R."/>
            <person name="Pangilinan J."/>
            <person name="Park H.-J."/>
            <person name="Ramirez L."/>
            <person name="Alfaro M."/>
            <person name="Sun H."/>
            <person name="Tritt A."/>
            <person name="Yoshinaga Y."/>
            <person name="Zwiers L.-H."/>
            <person name="Turgeon B."/>
            <person name="Goodwin S."/>
            <person name="Spatafora J."/>
            <person name="Crous P."/>
            <person name="Grigoriev I."/>
        </authorList>
    </citation>
    <scope>NUCLEOTIDE SEQUENCE</scope>
    <source>
        <strain evidence="2">CBS 122367</strain>
    </source>
</reference>
<evidence type="ECO:0000313" key="3">
    <source>
        <dbReference type="Proteomes" id="UP000799291"/>
    </source>
</evidence>
<gene>
    <name evidence="2" type="ORF">K458DRAFT_427567</name>
</gene>
<organism evidence="2 3">
    <name type="scientific">Lentithecium fluviatile CBS 122367</name>
    <dbReference type="NCBI Taxonomy" id="1168545"/>
    <lineage>
        <taxon>Eukaryota</taxon>
        <taxon>Fungi</taxon>
        <taxon>Dikarya</taxon>
        <taxon>Ascomycota</taxon>
        <taxon>Pezizomycotina</taxon>
        <taxon>Dothideomycetes</taxon>
        <taxon>Pleosporomycetidae</taxon>
        <taxon>Pleosporales</taxon>
        <taxon>Massarineae</taxon>
        <taxon>Lentitheciaceae</taxon>
        <taxon>Lentithecium</taxon>
    </lineage>
</organism>
<keyword evidence="3" id="KW-1185">Reference proteome</keyword>
<feature type="compositionally biased region" description="Basic and acidic residues" evidence="1">
    <location>
        <begin position="50"/>
        <end position="60"/>
    </location>
</feature>